<dbReference type="AlphaFoldDB" id="A0A5B7DY89"/>
<evidence type="ECO:0000313" key="3">
    <source>
        <dbReference type="Proteomes" id="UP000324222"/>
    </source>
</evidence>
<keyword evidence="3" id="KW-1185">Reference proteome</keyword>
<sequence length="77" mass="8279">MRGEGFVLSQAACMAGGGPGGQRMGRHAATSCCCTPRTRTAREKKQERRGPLSGGVMEGRHESERREDTSTVVCRPT</sequence>
<comment type="caution">
    <text evidence="2">The sequence shown here is derived from an EMBL/GenBank/DDBJ whole genome shotgun (WGS) entry which is preliminary data.</text>
</comment>
<evidence type="ECO:0000313" key="2">
    <source>
        <dbReference type="EMBL" id="MPC26079.1"/>
    </source>
</evidence>
<proteinExistence type="predicted"/>
<evidence type="ECO:0000256" key="1">
    <source>
        <dbReference type="SAM" id="MobiDB-lite"/>
    </source>
</evidence>
<feature type="compositionally biased region" description="Basic and acidic residues" evidence="1">
    <location>
        <begin position="58"/>
        <end position="69"/>
    </location>
</feature>
<name>A0A5B7DY89_PORTR</name>
<reference evidence="2 3" key="1">
    <citation type="submission" date="2019-05" db="EMBL/GenBank/DDBJ databases">
        <title>Another draft genome of Portunus trituberculatus and its Hox gene families provides insights of decapod evolution.</title>
        <authorList>
            <person name="Jeong J.-H."/>
            <person name="Song I."/>
            <person name="Kim S."/>
            <person name="Choi T."/>
            <person name="Kim D."/>
            <person name="Ryu S."/>
            <person name="Kim W."/>
        </authorList>
    </citation>
    <scope>NUCLEOTIDE SEQUENCE [LARGE SCALE GENOMIC DNA]</scope>
    <source>
        <tissue evidence="2">Muscle</tissue>
    </source>
</reference>
<protein>
    <submittedName>
        <fullName evidence="2">Uncharacterized protein</fullName>
    </submittedName>
</protein>
<gene>
    <name evidence="2" type="ORF">E2C01_019209</name>
</gene>
<dbReference type="EMBL" id="VSRR010001552">
    <property type="protein sequence ID" value="MPC26079.1"/>
    <property type="molecule type" value="Genomic_DNA"/>
</dbReference>
<feature type="region of interest" description="Disordered" evidence="1">
    <location>
        <begin position="39"/>
        <end position="77"/>
    </location>
</feature>
<accession>A0A5B7DY89</accession>
<dbReference type="Proteomes" id="UP000324222">
    <property type="component" value="Unassembled WGS sequence"/>
</dbReference>
<feature type="compositionally biased region" description="Basic and acidic residues" evidence="1">
    <location>
        <begin position="40"/>
        <end position="50"/>
    </location>
</feature>
<organism evidence="2 3">
    <name type="scientific">Portunus trituberculatus</name>
    <name type="common">Swimming crab</name>
    <name type="synonym">Neptunus trituberculatus</name>
    <dbReference type="NCBI Taxonomy" id="210409"/>
    <lineage>
        <taxon>Eukaryota</taxon>
        <taxon>Metazoa</taxon>
        <taxon>Ecdysozoa</taxon>
        <taxon>Arthropoda</taxon>
        <taxon>Crustacea</taxon>
        <taxon>Multicrustacea</taxon>
        <taxon>Malacostraca</taxon>
        <taxon>Eumalacostraca</taxon>
        <taxon>Eucarida</taxon>
        <taxon>Decapoda</taxon>
        <taxon>Pleocyemata</taxon>
        <taxon>Brachyura</taxon>
        <taxon>Eubrachyura</taxon>
        <taxon>Portunoidea</taxon>
        <taxon>Portunidae</taxon>
        <taxon>Portuninae</taxon>
        <taxon>Portunus</taxon>
    </lineage>
</organism>